<reference evidence="1 2" key="1">
    <citation type="submission" date="2015-05" db="EMBL/GenBank/DDBJ databases">
        <title>Genome assembly of Archangium gephyra DSM 2261.</title>
        <authorList>
            <person name="Sharma G."/>
            <person name="Subramanian S."/>
        </authorList>
    </citation>
    <scope>NUCLEOTIDE SEQUENCE [LARGE SCALE GENOMIC DNA]</scope>
    <source>
        <strain evidence="1 2">DSM 2261</strain>
    </source>
</reference>
<dbReference type="Proteomes" id="UP000035579">
    <property type="component" value="Chromosome"/>
</dbReference>
<name>A0AAC8Q9S2_9BACT</name>
<organism evidence="1 2">
    <name type="scientific">Archangium gephyra</name>
    <dbReference type="NCBI Taxonomy" id="48"/>
    <lineage>
        <taxon>Bacteria</taxon>
        <taxon>Pseudomonadati</taxon>
        <taxon>Myxococcota</taxon>
        <taxon>Myxococcia</taxon>
        <taxon>Myxococcales</taxon>
        <taxon>Cystobacterineae</taxon>
        <taxon>Archangiaceae</taxon>
        <taxon>Archangium</taxon>
    </lineage>
</organism>
<accession>A0AAC8Q9S2</accession>
<proteinExistence type="predicted"/>
<dbReference type="KEGG" id="age:AA314_04829"/>
<dbReference type="AlphaFoldDB" id="A0AAC8Q9S2"/>
<evidence type="ECO:0000313" key="2">
    <source>
        <dbReference type="Proteomes" id="UP000035579"/>
    </source>
</evidence>
<gene>
    <name evidence="1" type="ORF">AA314_04829</name>
</gene>
<protein>
    <submittedName>
        <fullName evidence="1">Uncharacterized protein</fullName>
    </submittedName>
</protein>
<evidence type="ECO:0000313" key="1">
    <source>
        <dbReference type="EMBL" id="AKJ03203.1"/>
    </source>
</evidence>
<sequence length="52" mass="5148">MEEGTHGGRAISTIPPAGSPLVRAAMRWLPGGEGGGIHEPVLMGLVLGPGCG</sequence>
<dbReference type="EMBL" id="CP011509">
    <property type="protein sequence ID" value="AKJ03203.1"/>
    <property type="molecule type" value="Genomic_DNA"/>
</dbReference>